<evidence type="ECO:0000256" key="1">
    <source>
        <dbReference type="SAM" id="MobiDB-lite"/>
    </source>
</evidence>
<dbReference type="AlphaFoldDB" id="A0A0D2LNT0"/>
<evidence type="ECO:0000313" key="2">
    <source>
        <dbReference type="EMBL" id="KJA29692.1"/>
    </source>
</evidence>
<sequence>MPMQMNGVEAWITGEDKVHLDEFAPEFDQESDTVTCWISGEPGQNFSIRWRDLADPTTAIHHYDISGFVTMDGYELGGRVIKARTYAPAIFSRIATSPTSCLPLSFANLPRSAGIGKDWKNLGTITLDIHVVQVGEDNRLHKGFSNYLQRSEGSPLSSATPFSSTEVTSLRKIATFVFKYRPLEVLRYHCIAPPPMVLTSSLPWISHVRLGNKRSASDDDFEDELDSPLASPTSPTTPDLSYSSGGSDSESSYDYIERLRPRVYAKLPTHIPQAKRMKL</sequence>
<dbReference type="OMA" id="EAWITGE"/>
<feature type="region of interest" description="Disordered" evidence="1">
    <location>
        <begin position="216"/>
        <end position="252"/>
    </location>
</feature>
<dbReference type="EMBL" id="KN817518">
    <property type="protein sequence ID" value="KJA29692.1"/>
    <property type="molecule type" value="Genomic_DNA"/>
</dbReference>
<gene>
    <name evidence="2" type="ORF">HYPSUDRAFT_31664</name>
</gene>
<accession>A0A0D2LNT0</accession>
<protein>
    <submittedName>
        <fullName evidence="2">Uncharacterized protein</fullName>
    </submittedName>
</protein>
<name>A0A0D2LNT0_HYPSF</name>
<proteinExistence type="predicted"/>
<reference evidence="3" key="1">
    <citation type="submission" date="2014-04" db="EMBL/GenBank/DDBJ databases">
        <title>Evolutionary Origins and Diversification of the Mycorrhizal Mutualists.</title>
        <authorList>
            <consortium name="DOE Joint Genome Institute"/>
            <consortium name="Mycorrhizal Genomics Consortium"/>
            <person name="Kohler A."/>
            <person name="Kuo A."/>
            <person name="Nagy L.G."/>
            <person name="Floudas D."/>
            <person name="Copeland A."/>
            <person name="Barry K.W."/>
            <person name="Cichocki N."/>
            <person name="Veneault-Fourrey C."/>
            <person name="LaButti K."/>
            <person name="Lindquist E.A."/>
            <person name="Lipzen A."/>
            <person name="Lundell T."/>
            <person name="Morin E."/>
            <person name="Murat C."/>
            <person name="Riley R."/>
            <person name="Ohm R."/>
            <person name="Sun H."/>
            <person name="Tunlid A."/>
            <person name="Henrissat B."/>
            <person name="Grigoriev I.V."/>
            <person name="Hibbett D.S."/>
            <person name="Martin F."/>
        </authorList>
    </citation>
    <scope>NUCLEOTIDE SEQUENCE [LARGE SCALE GENOMIC DNA]</scope>
    <source>
        <strain evidence="3">FD-334 SS-4</strain>
    </source>
</reference>
<dbReference type="STRING" id="945553.A0A0D2LNT0"/>
<feature type="compositionally biased region" description="Low complexity" evidence="1">
    <location>
        <begin position="227"/>
        <end position="252"/>
    </location>
</feature>
<dbReference type="Proteomes" id="UP000054270">
    <property type="component" value="Unassembled WGS sequence"/>
</dbReference>
<organism evidence="2 3">
    <name type="scientific">Hypholoma sublateritium (strain FD-334 SS-4)</name>
    <dbReference type="NCBI Taxonomy" id="945553"/>
    <lineage>
        <taxon>Eukaryota</taxon>
        <taxon>Fungi</taxon>
        <taxon>Dikarya</taxon>
        <taxon>Basidiomycota</taxon>
        <taxon>Agaricomycotina</taxon>
        <taxon>Agaricomycetes</taxon>
        <taxon>Agaricomycetidae</taxon>
        <taxon>Agaricales</taxon>
        <taxon>Agaricineae</taxon>
        <taxon>Strophariaceae</taxon>
        <taxon>Hypholoma</taxon>
    </lineage>
</organism>
<dbReference type="OrthoDB" id="3364132at2759"/>
<keyword evidence="3" id="KW-1185">Reference proteome</keyword>
<evidence type="ECO:0000313" key="3">
    <source>
        <dbReference type="Proteomes" id="UP000054270"/>
    </source>
</evidence>